<evidence type="ECO:0000259" key="2">
    <source>
        <dbReference type="Pfam" id="PF17289"/>
    </source>
</evidence>
<dbReference type="InterPro" id="IPR035421">
    <property type="entry name" value="Terminase_6C"/>
</dbReference>
<dbReference type="Proteomes" id="UP001595957">
    <property type="component" value="Unassembled WGS sequence"/>
</dbReference>
<feature type="domain" description="Terminase large subunit gp17-like C-terminal" evidence="2">
    <location>
        <begin position="318"/>
        <end position="462"/>
    </location>
</feature>
<proteinExistence type="predicted"/>
<dbReference type="Pfam" id="PF17289">
    <property type="entry name" value="Terminase_6C"/>
    <property type="match status" value="1"/>
</dbReference>
<keyword evidence="4" id="KW-1185">Reference proteome</keyword>
<organism evidence="3 4">
    <name type="scientific">Sphingobium tyrosinilyticum</name>
    <dbReference type="NCBI Taxonomy" id="2715436"/>
    <lineage>
        <taxon>Bacteria</taxon>
        <taxon>Pseudomonadati</taxon>
        <taxon>Pseudomonadota</taxon>
        <taxon>Alphaproteobacteria</taxon>
        <taxon>Sphingomonadales</taxon>
        <taxon>Sphingomonadaceae</taxon>
        <taxon>Sphingobium</taxon>
    </lineage>
</organism>
<dbReference type="NCBIfam" id="TIGR01630">
    <property type="entry name" value="psiM2_ORF9"/>
    <property type="match status" value="1"/>
</dbReference>
<evidence type="ECO:0000313" key="3">
    <source>
        <dbReference type="EMBL" id="MFC4595534.1"/>
    </source>
</evidence>
<comment type="caution">
    <text evidence="3">The sequence shown here is derived from an EMBL/GenBank/DDBJ whole genome shotgun (WGS) entry which is preliminary data.</text>
</comment>
<dbReference type="EMBL" id="JBHSFZ010000043">
    <property type="protein sequence ID" value="MFC4595534.1"/>
    <property type="molecule type" value="Genomic_DNA"/>
</dbReference>
<gene>
    <name evidence="3" type="primary">terL</name>
    <name evidence="3" type="ORF">ACFO3E_15250</name>
</gene>
<dbReference type="InterPro" id="IPR006517">
    <property type="entry name" value="Phage_terminase_lsu-like_C"/>
</dbReference>
<evidence type="ECO:0000256" key="1">
    <source>
        <dbReference type="ARBA" id="ARBA00022612"/>
    </source>
</evidence>
<accession>A0ABV9F2Y9</accession>
<evidence type="ECO:0000313" key="4">
    <source>
        <dbReference type="Proteomes" id="UP001595957"/>
    </source>
</evidence>
<sequence length="503" mass="56054">MADSAGIDNPDALLKALMGRDFGVFLRKAYPAIRGGDLLSWNWHLDAIAHALDQVTSRNCRHLLITMPPRNLKSLAISVAWVAWQLGRDPRQNFVCVSYSNDLAAKLARDCLAIMQQGWYRELFPRTILSAKRTASTDFETTMGGGRLATSITGTLTGRGGDIIIIDDPIKPEEANSDTSRNAVNDWFKSTLSSRLNDKASGAIITVMQRLHQYDLAGMLLESGEWTQLSLPAIATEEQVVPLPRGRVHLRHVGDVLHPDRESLAVLEAQKLLMGSQAFMAQYQQDPVPASGNLVQVDWLRTYPAAFFPHVGGQVVQSWDTASKEGRDNDFSVCITAHVLRSEIRILHIFRQKLAFPELKRHAIRLAREHGAHNILIEDQASGTQLIQTLRSEQPRGVPLPIARRPEGDKYSRLAGACGQIEAGQLFLPEEADWKHEFIKELLAFPNGRHDDQADALSQLMNWALRNNDEDLPVFLAAPIVIQVDDSGEISYFGGRSDRIDWI</sequence>
<name>A0ABV9F2Y9_9SPHN</name>
<keyword evidence="1" id="KW-1188">Viral release from host cell</keyword>
<reference evidence="4" key="1">
    <citation type="journal article" date="2019" name="Int. J. Syst. Evol. Microbiol.">
        <title>The Global Catalogue of Microorganisms (GCM) 10K type strain sequencing project: providing services to taxonomists for standard genome sequencing and annotation.</title>
        <authorList>
            <consortium name="The Broad Institute Genomics Platform"/>
            <consortium name="The Broad Institute Genome Sequencing Center for Infectious Disease"/>
            <person name="Wu L."/>
            <person name="Ma J."/>
        </authorList>
    </citation>
    <scope>NUCLEOTIDE SEQUENCE [LARGE SCALE GENOMIC DNA]</scope>
    <source>
        <strain evidence="4">NBRC 103632</strain>
    </source>
</reference>
<dbReference type="Gene3D" id="3.30.420.240">
    <property type="match status" value="1"/>
</dbReference>
<dbReference type="RefSeq" id="WP_380805824.1">
    <property type="nucleotide sequence ID" value="NZ_JBHSFZ010000043.1"/>
</dbReference>
<protein>
    <submittedName>
        <fullName evidence="3">Phage terminase large subunit</fullName>
    </submittedName>
</protein>